<feature type="compositionally biased region" description="Low complexity" evidence="1">
    <location>
        <begin position="34"/>
        <end position="52"/>
    </location>
</feature>
<proteinExistence type="predicted"/>
<accession>A0A1M7TG64</accession>
<evidence type="ECO:0000313" key="3">
    <source>
        <dbReference type="EMBL" id="SHN69744.1"/>
    </source>
</evidence>
<keyword evidence="2" id="KW-0732">Signal</keyword>
<organism evidence="3 4">
    <name type="scientific">Oceanicella actignis</name>
    <dbReference type="NCBI Taxonomy" id="1189325"/>
    <lineage>
        <taxon>Bacteria</taxon>
        <taxon>Pseudomonadati</taxon>
        <taxon>Pseudomonadota</taxon>
        <taxon>Alphaproteobacteria</taxon>
        <taxon>Rhodobacterales</taxon>
        <taxon>Paracoccaceae</taxon>
        <taxon>Oceanicella</taxon>
    </lineage>
</organism>
<feature type="region of interest" description="Disordered" evidence="1">
    <location>
        <begin position="21"/>
        <end position="97"/>
    </location>
</feature>
<dbReference type="EMBL" id="FRDL01000006">
    <property type="protein sequence ID" value="SHN69744.1"/>
    <property type="molecule type" value="Genomic_DNA"/>
</dbReference>
<gene>
    <name evidence="3" type="ORF">SAMN05216200_106110</name>
</gene>
<feature type="region of interest" description="Disordered" evidence="1">
    <location>
        <begin position="195"/>
        <end position="218"/>
    </location>
</feature>
<evidence type="ECO:0000313" key="4">
    <source>
        <dbReference type="Proteomes" id="UP000184066"/>
    </source>
</evidence>
<reference evidence="3 4" key="1">
    <citation type="submission" date="2016-12" db="EMBL/GenBank/DDBJ databases">
        <authorList>
            <person name="Song W.-J."/>
            <person name="Kurnit D.M."/>
        </authorList>
    </citation>
    <scope>NUCLEOTIDE SEQUENCE [LARGE SCALE GENOMIC DNA]</scope>
    <source>
        <strain evidence="3 4">CGMCC 1.10808</strain>
    </source>
</reference>
<dbReference type="RefSeq" id="WP_072747538.1">
    <property type="nucleotide sequence ID" value="NZ_FOHL01000006.1"/>
</dbReference>
<feature type="signal peptide" evidence="2">
    <location>
        <begin position="1"/>
        <end position="20"/>
    </location>
</feature>
<dbReference type="Proteomes" id="UP000184066">
    <property type="component" value="Unassembled WGS sequence"/>
</dbReference>
<dbReference type="AlphaFoldDB" id="A0A1M7TG64"/>
<feature type="chain" id="PRO_5009929431" description="DUF2155 domain-containing protein" evidence="2">
    <location>
        <begin position="21"/>
        <end position="218"/>
    </location>
</feature>
<dbReference type="STRING" id="1189325.SAMN04488119_10693"/>
<evidence type="ECO:0000256" key="2">
    <source>
        <dbReference type="SAM" id="SignalP"/>
    </source>
</evidence>
<evidence type="ECO:0000256" key="1">
    <source>
        <dbReference type="SAM" id="MobiDB-lite"/>
    </source>
</evidence>
<protein>
    <recommendedName>
        <fullName evidence="5">DUF2155 domain-containing protein</fullName>
    </recommendedName>
</protein>
<dbReference type="Pfam" id="PF09923">
    <property type="entry name" value="DUF2155"/>
    <property type="match status" value="1"/>
</dbReference>
<feature type="compositionally biased region" description="Low complexity" evidence="1">
    <location>
        <begin position="206"/>
        <end position="218"/>
    </location>
</feature>
<name>A0A1M7TG64_9RHOB</name>
<keyword evidence="4" id="KW-1185">Reference proteome</keyword>
<evidence type="ECO:0008006" key="5">
    <source>
        <dbReference type="Google" id="ProtNLM"/>
    </source>
</evidence>
<dbReference type="InterPro" id="IPR019225">
    <property type="entry name" value="DUF2155"/>
</dbReference>
<sequence length="218" mass="22946">MRRALPCAAILALLAAPAPAQTPAIPGAAPPDGPAQAPADGPADGSAEGPAARAPEDGADRGPLGALFRRPPDGAAPEDGPQWFGFEDARPPEWRGVSQPGARLRLLDKMTGRVETLDLPVGARLRRGRLELVLRACRVPPEDVAAEDAFAYLEARDLREEAPRFAGWMFASSPALSAMDHARYDVWLVNCSTSSDEASSGRAWKSAAQDSASSSSVR</sequence>